<evidence type="ECO:0000313" key="3">
    <source>
        <dbReference type="Proteomes" id="UP000824988"/>
    </source>
</evidence>
<dbReference type="GO" id="GO:0003677">
    <property type="term" value="F:DNA binding"/>
    <property type="evidence" value="ECO:0007669"/>
    <property type="project" value="InterPro"/>
</dbReference>
<dbReference type="PROSITE" id="PS50943">
    <property type="entry name" value="HTH_CROC1"/>
    <property type="match status" value="1"/>
</dbReference>
<dbReference type="EMBL" id="AP019782">
    <property type="protein sequence ID" value="BBL71098.1"/>
    <property type="molecule type" value="Genomic_DNA"/>
</dbReference>
<accession>A0A8D5AH51</accession>
<dbReference type="SMART" id="SM00530">
    <property type="entry name" value="HTH_XRE"/>
    <property type="match status" value="1"/>
</dbReference>
<keyword evidence="3" id="KW-1185">Reference proteome</keyword>
<sequence length="203" mass="22491">MSLGQRLKTAREAKKLTQLSLAQRSGVSQQLISRLEGGHIESTTEIFPLADTLGVDARWLATGQGSMRDGSEENASKPLIHVPVVSWVAAGNWREMIEDDEHKSIAVTCKVGRNAYALQIKGDSMEPVFPNGSYIVVDPDLEPRPGNYVVVRLNETHEATFKQLIVEGGIQYLKPLNPRYPIMEVRQEASFCGVVRHMEMGFG</sequence>
<dbReference type="Gene3D" id="1.10.260.40">
    <property type="entry name" value="lambda repressor-like DNA-binding domains"/>
    <property type="match status" value="1"/>
</dbReference>
<gene>
    <name evidence="2" type="ORF">MoryE10_17040</name>
</gene>
<dbReference type="PANTHER" id="PTHR33516:SF2">
    <property type="entry name" value="LEXA REPRESSOR-RELATED"/>
    <property type="match status" value="1"/>
</dbReference>
<evidence type="ECO:0000259" key="1">
    <source>
        <dbReference type="PROSITE" id="PS50943"/>
    </source>
</evidence>
<dbReference type="KEGG" id="moz:MoryE10_17040"/>
<dbReference type="SUPFAM" id="SSF51306">
    <property type="entry name" value="LexA/Signal peptidase"/>
    <property type="match status" value="1"/>
</dbReference>
<dbReference type="PANTHER" id="PTHR33516">
    <property type="entry name" value="LEXA REPRESSOR"/>
    <property type="match status" value="1"/>
</dbReference>
<dbReference type="Gene3D" id="2.10.109.10">
    <property type="entry name" value="Umud Fragment, subunit A"/>
    <property type="match status" value="1"/>
</dbReference>
<dbReference type="SUPFAM" id="SSF47413">
    <property type="entry name" value="lambda repressor-like DNA-binding domains"/>
    <property type="match status" value="1"/>
</dbReference>
<dbReference type="CDD" id="cd06529">
    <property type="entry name" value="S24_LexA-like"/>
    <property type="match status" value="1"/>
</dbReference>
<dbReference type="AlphaFoldDB" id="A0A8D5AH51"/>
<dbReference type="Proteomes" id="UP000824988">
    <property type="component" value="Chromosome"/>
</dbReference>
<proteinExistence type="predicted"/>
<feature type="domain" description="HTH cro/C1-type" evidence="1">
    <location>
        <begin position="7"/>
        <end position="60"/>
    </location>
</feature>
<dbReference type="InterPro" id="IPR036286">
    <property type="entry name" value="LexA/Signal_pep-like_sf"/>
</dbReference>
<dbReference type="InterPro" id="IPR050077">
    <property type="entry name" value="LexA_repressor"/>
</dbReference>
<organism evidence="2 3">
    <name type="scientific">Methylogaea oryzae</name>
    <dbReference type="NCBI Taxonomy" id="1295382"/>
    <lineage>
        <taxon>Bacteria</taxon>
        <taxon>Pseudomonadati</taxon>
        <taxon>Pseudomonadota</taxon>
        <taxon>Gammaproteobacteria</taxon>
        <taxon>Methylococcales</taxon>
        <taxon>Methylococcaceae</taxon>
        <taxon>Methylogaea</taxon>
    </lineage>
</organism>
<dbReference type="CDD" id="cd00093">
    <property type="entry name" value="HTH_XRE"/>
    <property type="match status" value="1"/>
</dbReference>
<dbReference type="Pfam" id="PF01381">
    <property type="entry name" value="HTH_3"/>
    <property type="match status" value="1"/>
</dbReference>
<reference evidence="2" key="1">
    <citation type="submission" date="2019-06" db="EMBL/GenBank/DDBJ databases">
        <title>Complete genome sequence of Methylogaea oryzae strain JCM16910.</title>
        <authorList>
            <person name="Asakawa S."/>
        </authorList>
    </citation>
    <scope>NUCLEOTIDE SEQUENCE</scope>
    <source>
        <strain evidence="2">E10</strain>
    </source>
</reference>
<dbReference type="InterPro" id="IPR010982">
    <property type="entry name" value="Lambda_DNA-bd_dom_sf"/>
</dbReference>
<name>A0A8D5AH51_9GAMM</name>
<dbReference type="InterPro" id="IPR001387">
    <property type="entry name" value="Cro/C1-type_HTH"/>
</dbReference>
<evidence type="ECO:0000313" key="2">
    <source>
        <dbReference type="EMBL" id="BBL71098.1"/>
    </source>
</evidence>
<protein>
    <submittedName>
        <fullName evidence="2">Peptidase</fullName>
    </submittedName>
</protein>
<dbReference type="InterPro" id="IPR039418">
    <property type="entry name" value="LexA-like"/>
</dbReference>
<dbReference type="RefSeq" id="WP_054772728.1">
    <property type="nucleotide sequence ID" value="NZ_AP019782.1"/>
</dbReference>
<dbReference type="InterPro" id="IPR015927">
    <property type="entry name" value="Peptidase_S24_S26A/B/C"/>
</dbReference>
<dbReference type="Pfam" id="PF00717">
    <property type="entry name" value="Peptidase_S24"/>
    <property type="match status" value="1"/>
</dbReference>